<dbReference type="InterPro" id="IPR040431">
    <property type="entry name" value="TM262"/>
</dbReference>
<sequence length="180" mass="19756">MRWRDRLAVFFFPQGMILTMAALMLFFIHLSIFASDVHNFYVTHNYDRMSFRYTVVLMFSKVISICWAAMGSLYAEMTDDNTQRSHVLQPPVSGISGHPVPGGEPLRPGNQAEKGKEKAASGVLIKSVIYFHLTVPLLGGGSGGEGWRTRGSRSRQTLELQGPQAKPAATLVDLALGLGS</sequence>
<accession>A0ABM5DZN0</accession>
<keyword evidence="2" id="KW-0472">Membrane</keyword>
<feature type="region of interest" description="Disordered" evidence="1">
    <location>
        <begin position="91"/>
        <end position="114"/>
    </location>
</feature>
<keyword evidence="2" id="KW-1133">Transmembrane helix</keyword>
<dbReference type="GeneID" id="102524909"/>
<gene>
    <name evidence="4" type="primary">TMEM262</name>
</gene>
<keyword evidence="3" id="KW-1185">Reference proteome</keyword>
<evidence type="ECO:0000256" key="1">
    <source>
        <dbReference type="SAM" id="MobiDB-lite"/>
    </source>
</evidence>
<feature type="region of interest" description="Disordered" evidence="1">
    <location>
        <begin position="142"/>
        <end position="161"/>
    </location>
</feature>
<evidence type="ECO:0000256" key="2">
    <source>
        <dbReference type="SAM" id="Phobius"/>
    </source>
</evidence>
<evidence type="ECO:0000313" key="3">
    <source>
        <dbReference type="Proteomes" id="UP001652581"/>
    </source>
</evidence>
<evidence type="ECO:0000313" key="4">
    <source>
        <dbReference type="RefSeq" id="XP_072826366.1"/>
    </source>
</evidence>
<reference evidence="4" key="1">
    <citation type="submission" date="2025-08" db="UniProtKB">
        <authorList>
            <consortium name="RefSeq"/>
        </authorList>
    </citation>
    <scope>IDENTIFICATION</scope>
</reference>
<name>A0ABM5DZN0_VICPA</name>
<keyword evidence="2" id="KW-0812">Transmembrane</keyword>
<dbReference type="PANTHER" id="PTHR37998:SF1">
    <property type="entry name" value="CATION CHANNEL SPERM-ASSOCIATED AUXILIARY SUBUNIT TMEM262"/>
    <property type="match status" value="1"/>
</dbReference>
<protein>
    <submittedName>
        <fullName evidence="4">Cation channel sperm-associated auxiliary subunit TMEM262 isoform X2</fullName>
    </submittedName>
</protein>
<feature type="transmembrane region" description="Helical" evidence="2">
    <location>
        <begin position="53"/>
        <end position="75"/>
    </location>
</feature>
<dbReference type="PANTHER" id="PTHR37998">
    <property type="entry name" value="TRANSMEMBRANE PROTEIN 262"/>
    <property type="match status" value="1"/>
</dbReference>
<dbReference type="Proteomes" id="UP001652581">
    <property type="component" value="Chromosome 10"/>
</dbReference>
<dbReference type="RefSeq" id="XP_072826366.1">
    <property type="nucleotide sequence ID" value="XM_072970265.1"/>
</dbReference>
<feature type="transmembrane region" description="Helical" evidence="2">
    <location>
        <begin position="7"/>
        <end position="33"/>
    </location>
</feature>
<proteinExistence type="predicted"/>
<organism evidence="3 4">
    <name type="scientific">Vicugna pacos</name>
    <name type="common">Alpaca</name>
    <name type="synonym">Lama pacos</name>
    <dbReference type="NCBI Taxonomy" id="30538"/>
    <lineage>
        <taxon>Eukaryota</taxon>
        <taxon>Metazoa</taxon>
        <taxon>Chordata</taxon>
        <taxon>Craniata</taxon>
        <taxon>Vertebrata</taxon>
        <taxon>Euteleostomi</taxon>
        <taxon>Mammalia</taxon>
        <taxon>Eutheria</taxon>
        <taxon>Laurasiatheria</taxon>
        <taxon>Artiodactyla</taxon>
        <taxon>Tylopoda</taxon>
        <taxon>Camelidae</taxon>
        <taxon>Vicugna</taxon>
    </lineage>
</organism>